<dbReference type="Proteomes" id="UP000298030">
    <property type="component" value="Unassembled WGS sequence"/>
</dbReference>
<sequence length="227" mass="26229">MSQLIDQALEQASRKTFAEFDENLEKRFAEIQRRTDATVSGLPPILLDPSIGPDICDKLRGLVQTLAHRRIIWSKEEPEEAGEKMEPRLERILALYHDVPYFVGDVQLPIGLRNQRLWDEFWANMRLLHRLQEGGYLAAEDALGPLPPTRAFSILWNIRFRDLILDAASSQERRWEVLEKRRRQRVWRHFLAVLDAPNSSIDPCVLGECHPSPHVAFNPRDILGLVP</sequence>
<reference evidence="1 2" key="1">
    <citation type="journal article" date="2019" name="Nat. Ecol. Evol.">
        <title>Megaphylogeny resolves global patterns of mushroom evolution.</title>
        <authorList>
            <person name="Varga T."/>
            <person name="Krizsan K."/>
            <person name="Foldi C."/>
            <person name="Dima B."/>
            <person name="Sanchez-Garcia M."/>
            <person name="Sanchez-Ramirez S."/>
            <person name="Szollosi G.J."/>
            <person name="Szarkandi J.G."/>
            <person name="Papp V."/>
            <person name="Albert L."/>
            <person name="Andreopoulos W."/>
            <person name="Angelini C."/>
            <person name="Antonin V."/>
            <person name="Barry K.W."/>
            <person name="Bougher N.L."/>
            <person name="Buchanan P."/>
            <person name="Buyck B."/>
            <person name="Bense V."/>
            <person name="Catcheside P."/>
            <person name="Chovatia M."/>
            <person name="Cooper J."/>
            <person name="Damon W."/>
            <person name="Desjardin D."/>
            <person name="Finy P."/>
            <person name="Geml J."/>
            <person name="Haridas S."/>
            <person name="Hughes K."/>
            <person name="Justo A."/>
            <person name="Karasinski D."/>
            <person name="Kautmanova I."/>
            <person name="Kiss B."/>
            <person name="Kocsube S."/>
            <person name="Kotiranta H."/>
            <person name="LaButti K.M."/>
            <person name="Lechner B.E."/>
            <person name="Liimatainen K."/>
            <person name="Lipzen A."/>
            <person name="Lukacs Z."/>
            <person name="Mihaltcheva S."/>
            <person name="Morgado L.N."/>
            <person name="Niskanen T."/>
            <person name="Noordeloos M.E."/>
            <person name="Ohm R.A."/>
            <person name="Ortiz-Santana B."/>
            <person name="Ovrebo C."/>
            <person name="Racz N."/>
            <person name="Riley R."/>
            <person name="Savchenko A."/>
            <person name="Shiryaev A."/>
            <person name="Soop K."/>
            <person name="Spirin V."/>
            <person name="Szebenyi C."/>
            <person name="Tomsovsky M."/>
            <person name="Tulloss R.E."/>
            <person name="Uehling J."/>
            <person name="Grigoriev I.V."/>
            <person name="Vagvolgyi C."/>
            <person name="Papp T."/>
            <person name="Martin F.M."/>
            <person name="Miettinen O."/>
            <person name="Hibbett D.S."/>
            <person name="Nagy L.G."/>
        </authorList>
    </citation>
    <scope>NUCLEOTIDE SEQUENCE [LARGE SCALE GENOMIC DNA]</scope>
    <source>
        <strain evidence="1 2">FP101781</strain>
    </source>
</reference>
<dbReference type="EMBL" id="QPFP01000055">
    <property type="protein sequence ID" value="TEB25577.1"/>
    <property type="molecule type" value="Genomic_DNA"/>
</dbReference>
<keyword evidence="2" id="KW-1185">Reference proteome</keyword>
<organism evidence="1 2">
    <name type="scientific">Coprinellus micaceus</name>
    <name type="common">Glistening ink-cap mushroom</name>
    <name type="synonym">Coprinus micaceus</name>
    <dbReference type="NCBI Taxonomy" id="71717"/>
    <lineage>
        <taxon>Eukaryota</taxon>
        <taxon>Fungi</taxon>
        <taxon>Dikarya</taxon>
        <taxon>Basidiomycota</taxon>
        <taxon>Agaricomycotina</taxon>
        <taxon>Agaricomycetes</taxon>
        <taxon>Agaricomycetidae</taxon>
        <taxon>Agaricales</taxon>
        <taxon>Agaricineae</taxon>
        <taxon>Psathyrellaceae</taxon>
        <taxon>Coprinellus</taxon>
    </lineage>
</organism>
<name>A0A4Y7SUN7_COPMI</name>
<comment type="caution">
    <text evidence="1">The sequence shown here is derived from an EMBL/GenBank/DDBJ whole genome shotgun (WGS) entry which is preliminary data.</text>
</comment>
<evidence type="ECO:0000313" key="1">
    <source>
        <dbReference type="EMBL" id="TEB25577.1"/>
    </source>
</evidence>
<proteinExistence type="predicted"/>
<accession>A0A4Y7SUN7</accession>
<gene>
    <name evidence="1" type="ORF">FA13DRAFT_1796289</name>
</gene>
<dbReference type="AlphaFoldDB" id="A0A4Y7SUN7"/>
<evidence type="ECO:0000313" key="2">
    <source>
        <dbReference type="Proteomes" id="UP000298030"/>
    </source>
</evidence>
<protein>
    <submittedName>
        <fullName evidence="1">Uncharacterized protein</fullName>
    </submittedName>
</protein>